<dbReference type="HOGENOM" id="CLU_026974_3_0_11"/>
<dbReference type="GO" id="GO:0030288">
    <property type="term" value="C:outer membrane-bounded periplasmic space"/>
    <property type="evidence" value="ECO:0007669"/>
    <property type="project" value="TreeGrafter"/>
</dbReference>
<evidence type="ECO:0000313" key="2">
    <source>
        <dbReference type="EMBL" id="AHH96745.1"/>
    </source>
</evidence>
<dbReference type="STRING" id="1449976.KALB_3378"/>
<dbReference type="Pfam" id="PF13343">
    <property type="entry name" value="SBP_bac_6"/>
    <property type="match status" value="1"/>
</dbReference>
<dbReference type="Proteomes" id="UP000019225">
    <property type="component" value="Chromosome"/>
</dbReference>
<keyword evidence="3" id="KW-1185">Reference proteome</keyword>
<dbReference type="Gene3D" id="3.40.190.10">
    <property type="entry name" value="Periplasmic binding protein-like II"/>
    <property type="match status" value="2"/>
</dbReference>
<proteinExistence type="predicted"/>
<name>W5W7P6_9PSEU</name>
<accession>W5W7P6</accession>
<dbReference type="PANTHER" id="PTHR30006:SF2">
    <property type="entry name" value="ABC TRANSPORTER SUBSTRATE-BINDING PROTEIN"/>
    <property type="match status" value="1"/>
</dbReference>
<keyword evidence="1" id="KW-0732">Signal</keyword>
<dbReference type="AlphaFoldDB" id="W5W7P6"/>
<dbReference type="GO" id="GO:0030975">
    <property type="term" value="F:thiamine binding"/>
    <property type="evidence" value="ECO:0007669"/>
    <property type="project" value="TreeGrafter"/>
</dbReference>
<dbReference type="PATRIC" id="fig|1449976.3.peg.3396"/>
<gene>
    <name evidence="2" type="ORF">KALB_3378</name>
</gene>
<evidence type="ECO:0000256" key="1">
    <source>
        <dbReference type="ARBA" id="ARBA00022729"/>
    </source>
</evidence>
<dbReference type="PANTHER" id="PTHR30006">
    <property type="entry name" value="THIAMINE-BINDING PERIPLASMIC PROTEIN-RELATED"/>
    <property type="match status" value="1"/>
</dbReference>
<dbReference type="SUPFAM" id="SSF53850">
    <property type="entry name" value="Periplasmic binding protein-like II"/>
    <property type="match status" value="1"/>
</dbReference>
<reference evidence="2 3" key="1">
    <citation type="journal article" date="2014" name="BMC Genomics">
        <title>Complete genome sequence of producer of the glycopeptide antibiotic Aculeximycin Kutzneria albida DSM 43870T, a representative of minor genus of Pseudonocardiaceae.</title>
        <authorList>
            <person name="Rebets Y."/>
            <person name="Tokovenko B."/>
            <person name="Lushchyk I."/>
            <person name="Ruckert C."/>
            <person name="Zaburannyi N."/>
            <person name="Bechthold A."/>
            <person name="Kalinowski J."/>
            <person name="Luzhetskyy A."/>
        </authorList>
    </citation>
    <scope>NUCLEOTIDE SEQUENCE [LARGE SCALE GENOMIC DNA]</scope>
    <source>
        <strain evidence="2">DSM 43870</strain>
    </source>
</reference>
<dbReference type="EMBL" id="CP007155">
    <property type="protein sequence ID" value="AHH96745.1"/>
    <property type="molecule type" value="Genomic_DNA"/>
</dbReference>
<sequence length="413" mass="42954">MFTLMSSHVRTYLAKWSASWQSLCAAPTPPALVELTVNRSRTALAAGLLAAVLGLTACGGSASSSGSSDSKAATAKSAADLGGMDALVAAAKAEGALNVITLPHTWANYGAILDGFKAKYGLKINEANPDGTSQDEINAVKQLKGQDRAPDVLDLGSSFALSAAAGGLLAPYKVATWKDIPDAQKDADGRWYNDYGGYISIGYDAAKVPNPPTSFADLAKPEYKGKVALNGDPTKAGAAFAGVYAAALAKGGSFDNIQPGIDFFGELHRNGNFIPVGATQATIQSGQTPITIDWDYLQVSASKTLAGKVDWKVAVPTDGHYANYYNQAISASAPHPAAARLWQEYLYSAEGQNLYLKGSARPVTLAAMQAAGTVDKTALEALPKVTGEASFPSEKQLDAAKKVIADSWAKTVG</sequence>
<organism evidence="2 3">
    <name type="scientific">Kutzneria albida DSM 43870</name>
    <dbReference type="NCBI Taxonomy" id="1449976"/>
    <lineage>
        <taxon>Bacteria</taxon>
        <taxon>Bacillati</taxon>
        <taxon>Actinomycetota</taxon>
        <taxon>Actinomycetes</taxon>
        <taxon>Pseudonocardiales</taxon>
        <taxon>Pseudonocardiaceae</taxon>
        <taxon>Kutzneria</taxon>
    </lineage>
</organism>
<dbReference type="eggNOG" id="COG1840">
    <property type="taxonomic scope" value="Bacteria"/>
</dbReference>
<evidence type="ECO:0000313" key="3">
    <source>
        <dbReference type="Proteomes" id="UP000019225"/>
    </source>
</evidence>
<dbReference type="KEGG" id="kal:KALB_3378"/>
<dbReference type="GO" id="GO:0015888">
    <property type="term" value="P:thiamine transport"/>
    <property type="evidence" value="ECO:0007669"/>
    <property type="project" value="TreeGrafter"/>
</dbReference>
<protein>
    <submittedName>
        <fullName evidence="2">Substrate-binding transporter</fullName>
    </submittedName>
</protein>
<dbReference type="GO" id="GO:0030976">
    <property type="term" value="F:thiamine pyrophosphate binding"/>
    <property type="evidence" value="ECO:0007669"/>
    <property type="project" value="TreeGrafter"/>
</dbReference>